<protein>
    <submittedName>
        <fullName evidence="1">Uncharacterized protein</fullName>
    </submittedName>
</protein>
<reference evidence="1 2" key="1">
    <citation type="submission" date="2019-07" db="EMBL/GenBank/DDBJ databases">
        <title>Whole genome shotgun sequence of Aneurinibacillus danicus NBRC 102444.</title>
        <authorList>
            <person name="Hosoyama A."/>
            <person name="Uohara A."/>
            <person name="Ohji S."/>
            <person name="Ichikawa N."/>
        </authorList>
    </citation>
    <scope>NUCLEOTIDE SEQUENCE [LARGE SCALE GENOMIC DNA]</scope>
    <source>
        <strain evidence="1 2">NBRC 102444</strain>
    </source>
</reference>
<dbReference type="EMBL" id="BJXX01000284">
    <property type="protein sequence ID" value="GEN36885.1"/>
    <property type="molecule type" value="Genomic_DNA"/>
</dbReference>
<organism evidence="1 2">
    <name type="scientific">Aneurinibacillus danicus</name>
    <dbReference type="NCBI Taxonomy" id="267746"/>
    <lineage>
        <taxon>Bacteria</taxon>
        <taxon>Bacillati</taxon>
        <taxon>Bacillota</taxon>
        <taxon>Bacilli</taxon>
        <taxon>Bacillales</taxon>
        <taxon>Paenibacillaceae</taxon>
        <taxon>Aneurinibacillus group</taxon>
        <taxon>Aneurinibacillus</taxon>
    </lineage>
</organism>
<dbReference type="Proteomes" id="UP000321157">
    <property type="component" value="Unassembled WGS sequence"/>
</dbReference>
<evidence type="ECO:0000313" key="1">
    <source>
        <dbReference type="EMBL" id="GEN36885.1"/>
    </source>
</evidence>
<name>A0A511VDD0_9BACL</name>
<dbReference type="AlphaFoldDB" id="A0A511VDD0"/>
<keyword evidence="2" id="KW-1185">Reference proteome</keyword>
<evidence type="ECO:0000313" key="2">
    <source>
        <dbReference type="Proteomes" id="UP000321157"/>
    </source>
</evidence>
<gene>
    <name evidence="1" type="ORF">ADA01nite_43450</name>
</gene>
<proteinExistence type="predicted"/>
<sequence>MQEPLAKRAIQKTIERVSGLDFIDRGNVREEWYLQSYRHILFKTIKIRKCKG</sequence>
<accession>A0A511VDD0</accession>
<comment type="caution">
    <text evidence="1">The sequence shown here is derived from an EMBL/GenBank/DDBJ whole genome shotgun (WGS) entry which is preliminary data.</text>
</comment>